<keyword evidence="3" id="KW-1185">Reference proteome</keyword>
<name>A0A931CKB4_9ACTN</name>
<dbReference type="AlphaFoldDB" id="A0A931CKB4"/>
<dbReference type="Proteomes" id="UP000598146">
    <property type="component" value="Unassembled WGS sequence"/>
</dbReference>
<gene>
    <name evidence="2" type="ORF">I4J89_48460</name>
</gene>
<organism evidence="2 3">
    <name type="scientific">Actinoplanes aureus</name>
    <dbReference type="NCBI Taxonomy" id="2792083"/>
    <lineage>
        <taxon>Bacteria</taxon>
        <taxon>Bacillati</taxon>
        <taxon>Actinomycetota</taxon>
        <taxon>Actinomycetes</taxon>
        <taxon>Micromonosporales</taxon>
        <taxon>Micromonosporaceae</taxon>
        <taxon>Actinoplanes</taxon>
    </lineage>
</organism>
<keyword evidence="1" id="KW-1133">Transmembrane helix</keyword>
<protein>
    <submittedName>
        <fullName evidence="2">Uncharacterized protein</fullName>
    </submittedName>
</protein>
<dbReference type="EMBL" id="JADQTO010000062">
    <property type="protein sequence ID" value="MBG0569257.1"/>
    <property type="molecule type" value="Genomic_DNA"/>
</dbReference>
<evidence type="ECO:0000313" key="3">
    <source>
        <dbReference type="Proteomes" id="UP000598146"/>
    </source>
</evidence>
<dbReference type="RefSeq" id="WP_196421000.1">
    <property type="nucleotide sequence ID" value="NZ_JADQTO010000062.1"/>
</dbReference>
<sequence>MTSGERLIAGLVAVMGLYAVVRNRSFAEASVVSSRRDFGIHLREGSRAYRFNWIFSRTMAITVGVVMLVGGTLGAIGIDWRDIYR</sequence>
<evidence type="ECO:0000256" key="1">
    <source>
        <dbReference type="SAM" id="Phobius"/>
    </source>
</evidence>
<comment type="caution">
    <text evidence="2">The sequence shown here is derived from an EMBL/GenBank/DDBJ whole genome shotgun (WGS) entry which is preliminary data.</text>
</comment>
<proteinExistence type="predicted"/>
<keyword evidence="1" id="KW-0472">Membrane</keyword>
<feature type="transmembrane region" description="Helical" evidence="1">
    <location>
        <begin position="53"/>
        <end position="78"/>
    </location>
</feature>
<accession>A0A931CKB4</accession>
<evidence type="ECO:0000313" key="2">
    <source>
        <dbReference type="EMBL" id="MBG0569257.1"/>
    </source>
</evidence>
<reference evidence="2" key="1">
    <citation type="submission" date="2020-11" db="EMBL/GenBank/DDBJ databases">
        <title>Isolation and identification of active actinomycetes.</title>
        <authorList>
            <person name="Sun X."/>
        </authorList>
    </citation>
    <scope>NUCLEOTIDE SEQUENCE</scope>
    <source>
        <strain evidence="2">NEAU-A11</strain>
    </source>
</reference>
<keyword evidence="1" id="KW-0812">Transmembrane</keyword>